<evidence type="ECO:0008006" key="4">
    <source>
        <dbReference type="Google" id="ProtNLM"/>
    </source>
</evidence>
<evidence type="ECO:0000256" key="1">
    <source>
        <dbReference type="SAM" id="MobiDB-lite"/>
    </source>
</evidence>
<proteinExistence type="predicted"/>
<dbReference type="EMBL" id="QGKX02001521">
    <property type="protein sequence ID" value="KAF3506654.1"/>
    <property type="molecule type" value="Genomic_DNA"/>
</dbReference>
<name>A0A8S9NP81_BRACR</name>
<protein>
    <recommendedName>
        <fullName evidence="4">DUF1985 domain-containing protein</fullName>
    </recommendedName>
</protein>
<organism evidence="2 3">
    <name type="scientific">Brassica cretica</name>
    <name type="common">Mustard</name>
    <dbReference type="NCBI Taxonomy" id="69181"/>
    <lineage>
        <taxon>Eukaryota</taxon>
        <taxon>Viridiplantae</taxon>
        <taxon>Streptophyta</taxon>
        <taxon>Embryophyta</taxon>
        <taxon>Tracheophyta</taxon>
        <taxon>Spermatophyta</taxon>
        <taxon>Magnoliopsida</taxon>
        <taxon>eudicotyledons</taxon>
        <taxon>Gunneridae</taxon>
        <taxon>Pentapetalae</taxon>
        <taxon>rosids</taxon>
        <taxon>malvids</taxon>
        <taxon>Brassicales</taxon>
        <taxon>Brassicaceae</taxon>
        <taxon>Brassiceae</taxon>
        <taxon>Brassica</taxon>
    </lineage>
</organism>
<dbReference type="AlphaFoldDB" id="A0A8S9NP81"/>
<comment type="caution">
    <text evidence="2">The sequence shown here is derived from an EMBL/GenBank/DDBJ whole genome shotgun (WGS) entry which is preliminary data.</text>
</comment>
<evidence type="ECO:0000313" key="2">
    <source>
        <dbReference type="EMBL" id="KAF3506654.1"/>
    </source>
</evidence>
<evidence type="ECO:0000313" key="3">
    <source>
        <dbReference type="Proteomes" id="UP000712600"/>
    </source>
</evidence>
<sequence length="131" mass="14449">MKLKRHFLELEQRRRSGDAGGAAEQTDFQQNGRLHAVFGADPLRLGLEEFETIIGLNCGDLLTTNLLTTNLLTKTTLTTTRLTTTHLFTTLLTKSTLTAHHDSPNHNSSSHKSPDHNSPDHNSPVTTTSHP</sequence>
<gene>
    <name evidence="2" type="ORF">F2Q69_00003844</name>
</gene>
<reference evidence="2" key="1">
    <citation type="submission" date="2019-12" db="EMBL/GenBank/DDBJ databases">
        <title>Genome sequencing and annotation of Brassica cretica.</title>
        <authorList>
            <person name="Studholme D.J."/>
            <person name="Sarris P."/>
        </authorList>
    </citation>
    <scope>NUCLEOTIDE SEQUENCE</scope>
    <source>
        <strain evidence="2">PFS-109/04</strain>
        <tissue evidence="2">Leaf</tissue>
    </source>
</reference>
<dbReference type="Proteomes" id="UP000712600">
    <property type="component" value="Unassembled WGS sequence"/>
</dbReference>
<accession>A0A8S9NP81</accession>
<feature type="region of interest" description="Disordered" evidence="1">
    <location>
        <begin position="98"/>
        <end position="131"/>
    </location>
</feature>